<gene>
    <name evidence="2" type="ORF">AJ80_02004</name>
</gene>
<evidence type="ECO:0000256" key="1">
    <source>
        <dbReference type="SAM" id="MobiDB-lite"/>
    </source>
</evidence>
<dbReference type="SUPFAM" id="SSF56112">
    <property type="entry name" value="Protein kinase-like (PK-like)"/>
    <property type="match status" value="1"/>
</dbReference>
<reference evidence="2 3" key="1">
    <citation type="submission" date="2017-10" db="EMBL/GenBank/DDBJ databases">
        <title>Comparative genomics in systemic dimorphic fungi from Ajellomycetaceae.</title>
        <authorList>
            <person name="Munoz J.F."/>
            <person name="Mcewen J.G."/>
            <person name="Clay O.K."/>
            <person name="Cuomo C.A."/>
        </authorList>
    </citation>
    <scope>NUCLEOTIDE SEQUENCE [LARGE SCALE GENOMIC DNA]</scope>
    <source>
        <strain evidence="2 3">UAMH7299</strain>
    </source>
</reference>
<accession>A0A2B7YSU5</accession>
<comment type="caution">
    <text evidence="2">The sequence shown here is derived from an EMBL/GenBank/DDBJ whole genome shotgun (WGS) entry which is preliminary data.</text>
</comment>
<dbReference type="PANTHER" id="PTHR21310:SF13">
    <property type="entry name" value="AMINOGLYCOSIDE PHOSPHOTRANSFERASE DOMAIN-CONTAINING PROTEIN"/>
    <property type="match status" value="1"/>
</dbReference>
<keyword evidence="3" id="KW-1185">Reference proteome</keyword>
<name>A0A2B7YSU5_POLH7</name>
<dbReference type="Proteomes" id="UP000224634">
    <property type="component" value="Unassembled WGS sequence"/>
</dbReference>
<organism evidence="2 3">
    <name type="scientific">Polytolypa hystricis (strain UAMH7299)</name>
    <dbReference type="NCBI Taxonomy" id="1447883"/>
    <lineage>
        <taxon>Eukaryota</taxon>
        <taxon>Fungi</taxon>
        <taxon>Dikarya</taxon>
        <taxon>Ascomycota</taxon>
        <taxon>Pezizomycotina</taxon>
        <taxon>Eurotiomycetes</taxon>
        <taxon>Eurotiomycetidae</taxon>
        <taxon>Onygenales</taxon>
        <taxon>Onygenales incertae sedis</taxon>
        <taxon>Polytolypa</taxon>
    </lineage>
</organism>
<dbReference type="STRING" id="1447883.A0A2B7YSU5"/>
<dbReference type="OrthoDB" id="428260at2759"/>
<dbReference type="InterPro" id="IPR011009">
    <property type="entry name" value="Kinase-like_dom_sf"/>
</dbReference>
<protein>
    <submittedName>
        <fullName evidence="2">Uncharacterized protein</fullName>
    </submittedName>
</protein>
<sequence>METKRGSGQDSTGQRTWRRSQQSQAINTNINLPQKKSYVKGFNGFKDPFSLEPRWTIEPDLESIKRMIDEDGQSQEIIVSFLAQRAFNKIYDIRTGNQALIMRVTSPVDPQYKTLSEVATVDWMRRYTSLPVPGIIAHQVSRGNAIGFEWILMKKIPGKSMADAWETIQYSVKGQFVQQLATYSSSLFKN</sequence>
<proteinExistence type="predicted"/>
<dbReference type="InterPro" id="IPR051678">
    <property type="entry name" value="AGP_Transferase"/>
</dbReference>
<feature type="compositionally biased region" description="Polar residues" evidence="1">
    <location>
        <begin position="8"/>
        <end position="26"/>
    </location>
</feature>
<feature type="region of interest" description="Disordered" evidence="1">
    <location>
        <begin position="1"/>
        <end position="26"/>
    </location>
</feature>
<dbReference type="AlphaFoldDB" id="A0A2B7YSU5"/>
<dbReference type="PANTHER" id="PTHR21310">
    <property type="entry name" value="AMINOGLYCOSIDE PHOSPHOTRANSFERASE-RELATED-RELATED"/>
    <property type="match status" value="1"/>
</dbReference>
<evidence type="ECO:0000313" key="2">
    <source>
        <dbReference type="EMBL" id="PGH23942.1"/>
    </source>
</evidence>
<dbReference type="EMBL" id="PDNA01000018">
    <property type="protein sequence ID" value="PGH23942.1"/>
    <property type="molecule type" value="Genomic_DNA"/>
</dbReference>
<evidence type="ECO:0000313" key="3">
    <source>
        <dbReference type="Proteomes" id="UP000224634"/>
    </source>
</evidence>